<evidence type="ECO:0000256" key="1">
    <source>
        <dbReference type="PIRSR" id="PIRSR001359-1"/>
    </source>
</evidence>
<keyword evidence="3" id="KW-0862">Zinc</keyword>
<dbReference type="Gene3D" id="3.20.20.70">
    <property type="entry name" value="Aldolase class I"/>
    <property type="match status" value="1"/>
</dbReference>
<keyword evidence="3" id="KW-0479">Metal-binding</keyword>
<gene>
    <name evidence="4" type="primary">kbaY</name>
    <name evidence="4" type="ORF">Mterra_03458</name>
</gene>
<dbReference type="OrthoDB" id="9803995at2"/>
<protein>
    <submittedName>
        <fullName evidence="4">D-tagatose-1,6-bisphosphate aldolase subunit KbaY</fullName>
        <ecNumber evidence="4">4.1.2.40</ecNumber>
    </submittedName>
</protein>
<feature type="binding site" evidence="3">
    <location>
        <position position="90"/>
    </location>
    <ligand>
        <name>Zn(2+)</name>
        <dbReference type="ChEBI" id="CHEBI:29105"/>
        <label>1</label>
        <note>catalytic</note>
    </ligand>
</feature>
<dbReference type="GO" id="GO:0009025">
    <property type="term" value="F:tagatose-bisphosphate aldolase activity"/>
    <property type="evidence" value="ECO:0007669"/>
    <property type="project" value="UniProtKB-EC"/>
</dbReference>
<feature type="active site" description="Proton donor" evidence="1">
    <location>
        <position position="89"/>
    </location>
</feature>
<evidence type="ECO:0000313" key="5">
    <source>
        <dbReference type="Proteomes" id="UP000265715"/>
    </source>
</evidence>
<dbReference type="Proteomes" id="UP000265715">
    <property type="component" value="Unassembled WGS sequence"/>
</dbReference>
<organism evidence="4 5">
    <name type="scientific">Calidithermus terrae</name>
    <dbReference type="NCBI Taxonomy" id="1408545"/>
    <lineage>
        <taxon>Bacteria</taxon>
        <taxon>Thermotogati</taxon>
        <taxon>Deinococcota</taxon>
        <taxon>Deinococci</taxon>
        <taxon>Thermales</taxon>
        <taxon>Thermaceae</taxon>
        <taxon>Calidithermus</taxon>
    </lineage>
</organism>
<feature type="binding site" evidence="3">
    <location>
        <position position="186"/>
    </location>
    <ligand>
        <name>Zn(2+)</name>
        <dbReference type="ChEBI" id="CHEBI:29105"/>
        <label>1</label>
        <note>catalytic</note>
    </ligand>
</feature>
<dbReference type="NCBIfam" id="TIGR00167">
    <property type="entry name" value="cbbA"/>
    <property type="match status" value="1"/>
</dbReference>
<proteinExistence type="predicted"/>
<keyword evidence="4" id="KW-0456">Lyase</keyword>
<dbReference type="SUPFAM" id="SSF51569">
    <property type="entry name" value="Aldolase"/>
    <property type="match status" value="1"/>
</dbReference>
<keyword evidence="5" id="KW-1185">Reference proteome</keyword>
<feature type="binding site" evidence="2">
    <location>
        <begin position="241"/>
        <end position="244"/>
    </location>
    <ligand>
        <name>dihydroxyacetone phosphate</name>
        <dbReference type="ChEBI" id="CHEBI:57642"/>
    </ligand>
</feature>
<feature type="binding site" evidence="2">
    <location>
        <position position="187"/>
    </location>
    <ligand>
        <name>dihydroxyacetone phosphate</name>
        <dbReference type="ChEBI" id="CHEBI:57642"/>
    </ligand>
</feature>
<dbReference type="InterPro" id="IPR050246">
    <property type="entry name" value="Class_II_FBP_aldolase"/>
</dbReference>
<comment type="caution">
    <text evidence="4">The sequence shown here is derived from an EMBL/GenBank/DDBJ whole genome shotgun (WGS) entry which is preliminary data.</text>
</comment>
<dbReference type="InterPro" id="IPR000771">
    <property type="entry name" value="FBA_II"/>
</dbReference>
<feature type="binding site" evidence="3">
    <location>
        <position position="141"/>
    </location>
    <ligand>
        <name>Zn(2+)</name>
        <dbReference type="ChEBI" id="CHEBI:29105"/>
        <label>2</label>
    </ligand>
</feature>
<feature type="binding site" evidence="3">
    <location>
        <position position="216"/>
    </location>
    <ligand>
        <name>Zn(2+)</name>
        <dbReference type="ChEBI" id="CHEBI:29105"/>
        <label>1</label>
        <note>catalytic</note>
    </ligand>
</feature>
<dbReference type="GO" id="GO:0005975">
    <property type="term" value="P:carbohydrate metabolic process"/>
    <property type="evidence" value="ECO:0007669"/>
    <property type="project" value="InterPro"/>
</dbReference>
<dbReference type="InterPro" id="IPR013785">
    <property type="entry name" value="Aldolase_TIM"/>
</dbReference>
<accession>A0A399EBE4</accession>
<feature type="binding site" evidence="2">
    <location>
        <begin position="217"/>
        <end position="219"/>
    </location>
    <ligand>
        <name>dihydroxyacetone phosphate</name>
        <dbReference type="ChEBI" id="CHEBI:57642"/>
    </ligand>
</feature>
<dbReference type="GO" id="GO:0008270">
    <property type="term" value="F:zinc ion binding"/>
    <property type="evidence" value="ECO:0007669"/>
    <property type="project" value="InterPro"/>
</dbReference>
<evidence type="ECO:0000256" key="2">
    <source>
        <dbReference type="PIRSR" id="PIRSR001359-2"/>
    </source>
</evidence>
<dbReference type="RefSeq" id="WP_119316364.1">
    <property type="nucleotide sequence ID" value="NZ_QXDL01000218.1"/>
</dbReference>
<evidence type="ECO:0000256" key="3">
    <source>
        <dbReference type="PIRSR" id="PIRSR001359-3"/>
    </source>
</evidence>
<evidence type="ECO:0000313" key="4">
    <source>
        <dbReference type="EMBL" id="RIH80803.1"/>
    </source>
</evidence>
<dbReference type="EC" id="4.1.2.40" evidence="4"/>
<dbReference type="PIRSF" id="PIRSF001359">
    <property type="entry name" value="F_bP_aldolase_II"/>
    <property type="match status" value="1"/>
</dbReference>
<sequence>MKLPGALTLSELLPVAQAGGFAVAAFSVRYLACIRPVVEAAVEADSPLIVEISQRELGWFAVTPRAFRDALERALQGAGADLPFALHLDHTWELPVIEAAVEAGFSSVMIDASALPFEENVALTRRVVEYAHRHGVSVEAELGRLTTTDKLEPEGDEAMYTVPEEAREFVRRTGCDALAVSVGTAHGVYPVKNPRIDFERLAAIRALLPGTPIVLHGGSGLPEETVHRAIRLPGGGISKMNVATDLENALLGAMGGLKRMTSAELDALPGELRALGLEAVRREARDKIERFVLSAGRASAYRPGVEG</sequence>
<dbReference type="AlphaFoldDB" id="A0A399EBE4"/>
<dbReference type="EMBL" id="QXDL01000218">
    <property type="protein sequence ID" value="RIH80803.1"/>
    <property type="molecule type" value="Genomic_DNA"/>
</dbReference>
<reference evidence="4 5" key="1">
    <citation type="submission" date="2018-08" db="EMBL/GenBank/DDBJ databases">
        <title>Meiothermus terrae DSM 26712 genome sequencing project.</title>
        <authorList>
            <person name="Da Costa M.S."/>
            <person name="Albuquerque L."/>
            <person name="Raposo P."/>
            <person name="Froufe H.J.C."/>
            <person name="Barroso C.S."/>
            <person name="Egas C."/>
        </authorList>
    </citation>
    <scope>NUCLEOTIDE SEQUENCE [LARGE SCALE GENOMIC DNA]</scope>
    <source>
        <strain evidence="4 5">DSM 26712</strain>
    </source>
</reference>
<comment type="cofactor">
    <cofactor evidence="3">
        <name>Zn(2+)</name>
        <dbReference type="ChEBI" id="CHEBI:29105"/>
    </cofactor>
    <text evidence="3">Binds 2 Zn(2+) ions per subunit. One is catalytic and the other provides a structural contribution.</text>
</comment>
<name>A0A399EBE4_9DEIN</name>
<dbReference type="PANTHER" id="PTHR30304">
    <property type="entry name" value="D-TAGATOSE-1,6-BISPHOSPHATE ALDOLASE"/>
    <property type="match status" value="1"/>
</dbReference>
<feature type="binding site" evidence="3">
    <location>
        <position position="111"/>
    </location>
    <ligand>
        <name>Zn(2+)</name>
        <dbReference type="ChEBI" id="CHEBI:29105"/>
        <label>2</label>
    </ligand>
</feature>
<dbReference type="Pfam" id="PF01116">
    <property type="entry name" value="F_bP_aldolase"/>
    <property type="match status" value="1"/>
</dbReference>
<dbReference type="CDD" id="cd00947">
    <property type="entry name" value="TBP_aldolase_IIB"/>
    <property type="match status" value="1"/>
</dbReference>
<dbReference type="PANTHER" id="PTHR30304:SF0">
    <property type="entry name" value="D-TAGATOSE-1,6-BISPHOSPHATE ALDOLASE SUBUNIT GATY-RELATED"/>
    <property type="match status" value="1"/>
</dbReference>